<feature type="transmembrane region" description="Helical" evidence="7">
    <location>
        <begin position="112"/>
        <end position="129"/>
    </location>
</feature>
<accession>A0AAV2H6Y1</accession>
<sequence length="183" mass="20766">MDNCSFEREAFLPPTDQRDGVKQAYPKVHPTGHTSYDRPPEVCPGRPVHGYSRPNDMCVYSLGDHHHQPATSSYVPQTARQHGRSLPPYSLVTVEQHRYEQPKPAINSHYKLSLFALLCCAWPCGLAALREASKARTCKAQGRFDEAEEHGKSAETFSIWSIVSGILIYIALGSYWYYRFHKL</sequence>
<protein>
    <submittedName>
        <fullName evidence="8">Uncharacterized protein</fullName>
    </submittedName>
</protein>
<comment type="similarity">
    <text evidence="2">Belongs to the CD225/Dispanin family.</text>
</comment>
<keyword evidence="5 7" id="KW-0472">Membrane</keyword>
<feature type="region of interest" description="Disordered" evidence="6">
    <location>
        <begin position="1"/>
        <end position="40"/>
    </location>
</feature>
<evidence type="ECO:0000256" key="1">
    <source>
        <dbReference type="ARBA" id="ARBA00004370"/>
    </source>
</evidence>
<evidence type="ECO:0000256" key="4">
    <source>
        <dbReference type="ARBA" id="ARBA00022989"/>
    </source>
</evidence>
<keyword evidence="4 7" id="KW-1133">Transmembrane helix</keyword>
<dbReference type="EMBL" id="CAXITT010000047">
    <property type="protein sequence ID" value="CAL1529365.1"/>
    <property type="molecule type" value="Genomic_DNA"/>
</dbReference>
<dbReference type="PANTHER" id="PTHR14948">
    <property type="entry name" value="NG5"/>
    <property type="match status" value="1"/>
</dbReference>
<proteinExistence type="inferred from homology"/>
<evidence type="ECO:0000256" key="7">
    <source>
        <dbReference type="SAM" id="Phobius"/>
    </source>
</evidence>
<dbReference type="GO" id="GO:0016020">
    <property type="term" value="C:membrane"/>
    <property type="evidence" value="ECO:0007669"/>
    <property type="project" value="UniProtKB-SubCell"/>
</dbReference>
<dbReference type="InterPro" id="IPR007593">
    <property type="entry name" value="CD225/Dispanin_fam"/>
</dbReference>
<evidence type="ECO:0000256" key="5">
    <source>
        <dbReference type="ARBA" id="ARBA00023136"/>
    </source>
</evidence>
<evidence type="ECO:0000313" key="8">
    <source>
        <dbReference type="EMBL" id="CAL1529365.1"/>
    </source>
</evidence>
<dbReference type="AlphaFoldDB" id="A0AAV2H6Y1"/>
<keyword evidence="3 7" id="KW-0812">Transmembrane</keyword>
<evidence type="ECO:0000313" key="9">
    <source>
        <dbReference type="Proteomes" id="UP001497497"/>
    </source>
</evidence>
<keyword evidence="9" id="KW-1185">Reference proteome</keyword>
<feature type="compositionally biased region" description="Basic and acidic residues" evidence="6">
    <location>
        <begin position="1"/>
        <end position="21"/>
    </location>
</feature>
<reference evidence="8 9" key="1">
    <citation type="submission" date="2024-04" db="EMBL/GenBank/DDBJ databases">
        <authorList>
            <consortium name="Genoscope - CEA"/>
            <person name="William W."/>
        </authorList>
    </citation>
    <scope>NUCLEOTIDE SEQUENCE [LARGE SCALE GENOMIC DNA]</scope>
</reference>
<evidence type="ECO:0000256" key="6">
    <source>
        <dbReference type="SAM" id="MobiDB-lite"/>
    </source>
</evidence>
<comment type="caution">
    <text evidence="8">The sequence shown here is derived from an EMBL/GenBank/DDBJ whole genome shotgun (WGS) entry which is preliminary data.</text>
</comment>
<name>A0AAV2H6Y1_LYMST</name>
<dbReference type="Pfam" id="PF04505">
    <property type="entry name" value="CD225"/>
    <property type="match status" value="1"/>
</dbReference>
<organism evidence="8 9">
    <name type="scientific">Lymnaea stagnalis</name>
    <name type="common">Great pond snail</name>
    <name type="synonym">Helix stagnalis</name>
    <dbReference type="NCBI Taxonomy" id="6523"/>
    <lineage>
        <taxon>Eukaryota</taxon>
        <taxon>Metazoa</taxon>
        <taxon>Spiralia</taxon>
        <taxon>Lophotrochozoa</taxon>
        <taxon>Mollusca</taxon>
        <taxon>Gastropoda</taxon>
        <taxon>Heterobranchia</taxon>
        <taxon>Euthyneura</taxon>
        <taxon>Panpulmonata</taxon>
        <taxon>Hygrophila</taxon>
        <taxon>Lymnaeoidea</taxon>
        <taxon>Lymnaeidae</taxon>
        <taxon>Lymnaea</taxon>
    </lineage>
</organism>
<dbReference type="InterPro" id="IPR051423">
    <property type="entry name" value="CD225/Dispanin"/>
</dbReference>
<evidence type="ECO:0000256" key="2">
    <source>
        <dbReference type="ARBA" id="ARBA00006843"/>
    </source>
</evidence>
<gene>
    <name evidence="8" type="ORF">GSLYS_00003520001</name>
</gene>
<dbReference type="PANTHER" id="PTHR14948:SF25">
    <property type="entry name" value="DUF4190 DOMAIN-CONTAINING PROTEIN"/>
    <property type="match status" value="1"/>
</dbReference>
<dbReference type="Proteomes" id="UP001497497">
    <property type="component" value="Unassembled WGS sequence"/>
</dbReference>
<evidence type="ECO:0000256" key="3">
    <source>
        <dbReference type="ARBA" id="ARBA00022692"/>
    </source>
</evidence>
<feature type="transmembrane region" description="Helical" evidence="7">
    <location>
        <begin position="157"/>
        <end position="178"/>
    </location>
</feature>
<comment type="subcellular location">
    <subcellularLocation>
        <location evidence="1">Membrane</location>
    </subcellularLocation>
</comment>